<dbReference type="GO" id="GO:0005634">
    <property type="term" value="C:nucleus"/>
    <property type="evidence" value="ECO:0007669"/>
    <property type="project" value="UniProtKB-SubCell"/>
</dbReference>
<evidence type="ECO:0000256" key="4">
    <source>
        <dbReference type="ARBA" id="ARBA00022771"/>
    </source>
</evidence>
<keyword evidence="5" id="KW-0862">Zinc</keyword>
<dbReference type="InterPro" id="IPR001628">
    <property type="entry name" value="Znf_hrmn_rcpt"/>
</dbReference>
<dbReference type="SMART" id="SM00430">
    <property type="entry name" value="HOLI"/>
    <property type="match status" value="1"/>
</dbReference>
<dbReference type="InterPro" id="IPR000536">
    <property type="entry name" value="Nucl_hrmn_rcpt_lig-bd"/>
</dbReference>
<feature type="compositionally biased region" description="Low complexity" evidence="11">
    <location>
        <begin position="144"/>
        <end position="160"/>
    </location>
</feature>
<comment type="subcellular location">
    <subcellularLocation>
        <location evidence="1">Nucleus</location>
    </subcellularLocation>
</comment>
<keyword evidence="8" id="KW-0804">Transcription</keyword>
<evidence type="ECO:0000256" key="3">
    <source>
        <dbReference type="ARBA" id="ARBA00022723"/>
    </source>
</evidence>
<evidence type="ECO:0000256" key="2">
    <source>
        <dbReference type="ARBA" id="ARBA00005993"/>
    </source>
</evidence>
<keyword evidence="9" id="KW-0675">Receptor</keyword>
<dbReference type="InterPro" id="IPR049636">
    <property type="entry name" value="HNF4-like_DBD"/>
</dbReference>
<dbReference type="CDD" id="cd06960">
    <property type="entry name" value="NR_DBD_HNF4A"/>
    <property type="match status" value="1"/>
</dbReference>
<keyword evidence="15" id="KW-1185">Reference proteome</keyword>
<evidence type="ECO:0000256" key="1">
    <source>
        <dbReference type="ARBA" id="ARBA00004123"/>
    </source>
</evidence>
<gene>
    <name evidence="14" type="ORF">PENTCL1PPCAC_25272</name>
</gene>
<evidence type="ECO:0000256" key="7">
    <source>
        <dbReference type="ARBA" id="ARBA00023125"/>
    </source>
</evidence>
<dbReference type="SUPFAM" id="SSF48508">
    <property type="entry name" value="Nuclear receptor ligand-binding domain"/>
    <property type="match status" value="1"/>
</dbReference>
<dbReference type="Proteomes" id="UP001432027">
    <property type="component" value="Unassembled WGS sequence"/>
</dbReference>
<keyword evidence="10" id="KW-0539">Nucleus</keyword>
<proteinExistence type="inferred from homology"/>
<dbReference type="PROSITE" id="PS51030">
    <property type="entry name" value="NUCLEAR_REC_DBD_2"/>
    <property type="match status" value="1"/>
</dbReference>
<organism evidence="14 15">
    <name type="scientific">Pristionchus entomophagus</name>
    <dbReference type="NCBI Taxonomy" id="358040"/>
    <lineage>
        <taxon>Eukaryota</taxon>
        <taxon>Metazoa</taxon>
        <taxon>Ecdysozoa</taxon>
        <taxon>Nematoda</taxon>
        <taxon>Chromadorea</taxon>
        <taxon>Rhabditida</taxon>
        <taxon>Rhabditina</taxon>
        <taxon>Diplogasteromorpha</taxon>
        <taxon>Diplogasteroidea</taxon>
        <taxon>Neodiplogasteridae</taxon>
        <taxon>Pristionchus</taxon>
    </lineage>
</organism>
<dbReference type="PROSITE" id="PS51843">
    <property type="entry name" value="NR_LBD"/>
    <property type="match status" value="1"/>
</dbReference>
<dbReference type="Gene3D" id="3.30.50.10">
    <property type="entry name" value="Erythroid Transcription Factor GATA-1, subunit A"/>
    <property type="match status" value="1"/>
</dbReference>
<dbReference type="Pfam" id="PF00105">
    <property type="entry name" value="zf-C4"/>
    <property type="match status" value="1"/>
</dbReference>
<name>A0AAV5U9R8_9BILA</name>
<keyword evidence="7" id="KW-0238">DNA-binding</keyword>
<dbReference type="GO" id="GO:0008270">
    <property type="term" value="F:zinc ion binding"/>
    <property type="evidence" value="ECO:0007669"/>
    <property type="project" value="UniProtKB-KW"/>
</dbReference>
<keyword evidence="6" id="KW-0805">Transcription regulation</keyword>
<evidence type="ECO:0000256" key="11">
    <source>
        <dbReference type="SAM" id="MobiDB-lite"/>
    </source>
</evidence>
<dbReference type="FunFam" id="3.30.50.10:FF:000030">
    <property type="entry name" value="Nuclear Hormone Receptor family"/>
    <property type="match status" value="1"/>
</dbReference>
<dbReference type="EMBL" id="BTSX01000006">
    <property type="protein sequence ID" value="GMT03098.1"/>
    <property type="molecule type" value="Genomic_DNA"/>
</dbReference>
<accession>A0AAV5U9R8</accession>
<evidence type="ECO:0000256" key="9">
    <source>
        <dbReference type="ARBA" id="ARBA00023170"/>
    </source>
</evidence>
<evidence type="ECO:0000259" key="12">
    <source>
        <dbReference type="PROSITE" id="PS51030"/>
    </source>
</evidence>
<dbReference type="InterPro" id="IPR050274">
    <property type="entry name" value="Nuclear_hormone_rcpt_NR2"/>
</dbReference>
<comment type="similarity">
    <text evidence="2">Belongs to the nuclear hormone receptor family.</text>
</comment>
<feature type="region of interest" description="Disordered" evidence="11">
    <location>
        <begin position="144"/>
        <end position="170"/>
    </location>
</feature>
<feature type="domain" description="NR LBD" evidence="13">
    <location>
        <begin position="352"/>
        <end position="567"/>
    </location>
</feature>
<dbReference type="PRINTS" id="PR00047">
    <property type="entry name" value="STROIDFINGER"/>
</dbReference>
<evidence type="ECO:0000256" key="5">
    <source>
        <dbReference type="ARBA" id="ARBA00022833"/>
    </source>
</evidence>
<evidence type="ECO:0008006" key="16">
    <source>
        <dbReference type="Google" id="ProtNLM"/>
    </source>
</evidence>
<evidence type="ECO:0000256" key="8">
    <source>
        <dbReference type="ARBA" id="ARBA00023163"/>
    </source>
</evidence>
<feature type="domain" description="Nuclear receptor" evidence="12">
    <location>
        <begin position="179"/>
        <end position="254"/>
    </location>
</feature>
<keyword evidence="4" id="KW-0863">Zinc-finger</keyword>
<dbReference type="PROSITE" id="PS00031">
    <property type="entry name" value="NUCLEAR_REC_DBD_1"/>
    <property type="match status" value="1"/>
</dbReference>
<evidence type="ECO:0000313" key="15">
    <source>
        <dbReference type="Proteomes" id="UP001432027"/>
    </source>
</evidence>
<sequence>SSPLLFLSSPRLCASMFDVFCVFCSERRWVHTGSAPFPPPASPPSAEQLLSDMMLLQEMPSASGLVAKAPSSTVLSMDPSSFNLSAFMPVSSSGLLSTQFLASVATSHPSLFASLLPQSTVVSLAAPAPVPTLSGLLSAAATMPSTSTAMTPSSQMQQLAPQPPPPLQAPAARSTRVFDEKCVVCSDRATGLHYSVPSCNGCKTFFRRTIICGRRFKCHKDGQCTFNKQGRCSCRACRFQKCLDSGMDPQAIQQSRHAPYPIPSTSYADQKDVAPSCYATKDLGEMLGDALTRPDSPLSPSVLSSTGVSPVPPQLDTKSIQSLLENEELRDLVNREIKMYGLRRSGAYRGGALLDILTKPPAIENKEALMEMCESPVFIHDLARTEFWLNYELSISIEYAKTHAVFRNLSFCDKCVLLEDTHLALFIFTAAYEAYFKEGKALHYSNGDEVVFGEDTGSPNDLIDIMTRCCLDPATFALSKAIIFLNPDAYGLSPEGKKLLEKERDRHTRLLASYTFQRFNARGATVLGESILLPATCLALGRRMRLRPPANATLLYISTPMPVKKEV</sequence>
<dbReference type="AlphaFoldDB" id="A0AAV5U9R8"/>
<protein>
    <recommendedName>
        <fullName evidence="16">Nuclear receptor</fullName>
    </recommendedName>
</protein>
<dbReference type="GO" id="GO:0003700">
    <property type="term" value="F:DNA-binding transcription factor activity"/>
    <property type="evidence" value="ECO:0007669"/>
    <property type="project" value="InterPro"/>
</dbReference>
<comment type="caution">
    <text evidence="14">The sequence shown here is derived from an EMBL/GenBank/DDBJ whole genome shotgun (WGS) entry which is preliminary data.</text>
</comment>
<dbReference type="SUPFAM" id="SSF57716">
    <property type="entry name" value="Glucocorticoid receptor-like (DNA-binding domain)"/>
    <property type="match status" value="1"/>
</dbReference>
<dbReference type="SMART" id="SM00399">
    <property type="entry name" value="ZnF_C4"/>
    <property type="match status" value="1"/>
</dbReference>
<evidence type="ECO:0000313" key="14">
    <source>
        <dbReference type="EMBL" id="GMT03098.1"/>
    </source>
</evidence>
<evidence type="ECO:0000256" key="6">
    <source>
        <dbReference type="ARBA" id="ARBA00023015"/>
    </source>
</evidence>
<dbReference type="InterPro" id="IPR035500">
    <property type="entry name" value="NHR-like_dom_sf"/>
</dbReference>
<dbReference type="Gene3D" id="1.10.565.10">
    <property type="entry name" value="Retinoid X Receptor"/>
    <property type="match status" value="1"/>
</dbReference>
<dbReference type="GO" id="GO:0000978">
    <property type="term" value="F:RNA polymerase II cis-regulatory region sequence-specific DNA binding"/>
    <property type="evidence" value="ECO:0007669"/>
    <property type="project" value="InterPro"/>
</dbReference>
<dbReference type="PANTHER" id="PTHR24083">
    <property type="entry name" value="NUCLEAR HORMONE RECEPTOR"/>
    <property type="match status" value="1"/>
</dbReference>
<keyword evidence="3" id="KW-0479">Metal-binding</keyword>
<evidence type="ECO:0000256" key="10">
    <source>
        <dbReference type="ARBA" id="ARBA00023242"/>
    </source>
</evidence>
<feature type="non-terminal residue" evidence="14">
    <location>
        <position position="1"/>
    </location>
</feature>
<reference evidence="14" key="1">
    <citation type="submission" date="2023-10" db="EMBL/GenBank/DDBJ databases">
        <title>Genome assembly of Pristionchus species.</title>
        <authorList>
            <person name="Yoshida K."/>
            <person name="Sommer R.J."/>
        </authorList>
    </citation>
    <scope>NUCLEOTIDE SEQUENCE</scope>
    <source>
        <strain evidence="14">RS0144</strain>
    </source>
</reference>
<evidence type="ECO:0000259" key="13">
    <source>
        <dbReference type="PROSITE" id="PS51843"/>
    </source>
</evidence>
<dbReference type="InterPro" id="IPR013088">
    <property type="entry name" value="Znf_NHR/GATA"/>
</dbReference>